<comment type="caution">
    <text evidence="6">The sequence shown here is derived from an EMBL/GenBank/DDBJ whole genome shotgun (WGS) entry which is preliminary data.</text>
</comment>
<comment type="cofactor">
    <cofactor evidence="4">
        <name>a divalent metal cation</name>
        <dbReference type="ChEBI" id="CHEBI:60240"/>
    </cofactor>
    <text evidence="4">Binds 2 divalent metal cations per subunit.</text>
</comment>
<keyword evidence="7" id="KW-1185">Reference proteome</keyword>
<feature type="binding site" evidence="4">
    <location>
        <position position="20"/>
    </location>
    <ligand>
        <name>Zn(2+)</name>
        <dbReference type="ChEBI" id="CHEBI:29105"/>
        <label>1</label>
    </ligand>
</feature>
<feature type="binding site" description="via carbamate group" evidence="4">
    <location>
        <position position="142"/>
    </location>
    <ligand>
        <name>Zn(2+)</name>
        <dbReference type="ChEBI" id="CHEBI:29105"/>
        <label>2</label>
    </ligand>
</feature>
<evidence type="ECO:0000313" key="6">
    <source>
        <dbReference type="EMBL" id="RRO20341.1"/>
    </source>
</evidence>
<feature type="modified residue" description="N6-carboxylysine" evidence="3 5">
    <location>
        <position position="142"/>
    </location>
</feature>
<protein>
    <submittedName>
        <fullName evidence="6">Phosphotriesterase-related protein</fullName>
    </submittedName>
</protein>
<dbReference type="GO" id="GO:0008270">
    <property type="term" value="F:zinc ion binding"/>
    <property type="evidence" value="ECO:0007669"/>
    <property type="project" value="InterPro"/>
</dbReference>
<dbReference type="GO" id="GO:0016787">
    <property type="term" value="F:hydrolase activity"/>
    <property type="evidence" value="ECO:0007669"/>
    <property type="project" value="UniProtKB-KW"/>
</dbReference>
<dbReference type="InterPro" id="IPR032466">
    <property type="entry name" value="Metal_Hydrolase"/>
</dbReference>
<feature type="binding site" evidence="4">
    <location>
        <position position="203"/>
    </location>
    <ligand>
        <name>Zn(2+)</name>
        <dbReference type="ChEBI" id="CHEBI:29105"/>
        <label>2</label>
    </ligand>
</feature>
<name>A0A426K4P0_9PSEU</name>
<organism evidence="6 7">
    <name type="scientific">Saccharopolyspora rhizosphaerae</name>
    <dbReference type="NCBI Taxonomy" id="2492662"/>
    <lineage>
        <taxon>Bacteria</taxon>
        <taxon>Bacillati</taxon>
        <taxon>Actinomycetota</taxon>
        <taxon>Actinomycetes</taxon>
        <taxon>Pseudonocardiales</taxon>
        <taxon>Pseudonocardiaceae</taxon>
        <taxon>Saccharopolyspora</taxon>
    </lineage>
</organism>
<dbReference type="PANTHER" id="PTHR10819">
    <property type="entry name" value="PHOSPHOTRIESTERASE-RELATED"/>
    <property type="match status" value="1"/>
</dbReference>
<evidence type="ECO:0000256" key="3">
    <source>
        <dbReference type="PIRSR" id="PIRSR601559-50"/>
    </source>
</evidence>
<feature type="binding site" evidence="4">
    <location>
        <position position="260"/>
    </location>
    <ligand>
        <name>Zn(2+)</name>
        <dbReference type="ChEBI" id="CHEBI:29105"/>
        <label>1</label>
    </ligand>
</feature>
<dbReference type="SUPFAM" id="SSF51556">
    <property type="entry name" value="Metallo-dependent hydrolases"/>
    <property type="match status" value="1"/>
</dbReference>
<dbReference type="Proteomes" id="UP000274515">
    <property type="component" value="Unassembled WGS sequence"/>
</dbReference>
<feature type="binding site" evidence="4">
    <location>
        <position position="22"/>
    </location>
    <ligand>
        <name>Zn(2+)</name>
        <dbReference type="ChEBI" id="CHEBI:29105"/>
        <label>1</label>
    </ligand>
</feature>
<dbReference type="OrthoDB" id="9795018at2"/>
<dbReference type="Gene3D" id="3.20.20.140">
    <property type="entry name" value="Metal-dependent hydrolases"/>
    <property type="match status" value="1"/>
</dbReference>
<sequence length="316" mass="34797">MVDTVRGQVPADQLGTVLMHEHVFVLNEEIRRNYPEFWDEEERVADAVRRLRELAERGVDTIVDPTVIGLGRDVERVARVNAEVDLNIIAATGLYTYDSVPFFFRLHGPGTLLGGDELMVDMFVKDITEGIAGTGIKAAFLKCAIEEELTPGVERVLNAVAEAHNRTGVPITVHTSPGHRTGLVAQEVLRRNGVDLGAVVIGHSGDTTDTDYLRELVDNGSYIGMDRFGLDALLATDERVVTIAALAGQGLADRMVLAHDASCHNDWFPQGTVEQVLPDWHFTHIHDAVLPALREAGVTEQQITTMLVDNPRRYFS</sequence>
<dbReference type="PANTHER" id="PTHR10819:SF3">
    <property type="entry name" value="PHOSPHOTRIESTERASE-RELATED PROTEIN"/>
    <property type="match status" value="1"/>
</dbReference>
<evidence type="ECO:0000256" key="5">
    <source>
        <dbReference type="PROSITE-ProRule" id="PRU00679"/>
    </source>
</evidence>
<reference evidence="6 7" key="1">
    <citation type="submission" date="2018-11" db="EMBL/GenBank/DDBJ databases">
        <title>Saccharopolyspora rhizosphaerae sp. nov., an actinomycete isolated from rhizosphere soil in Thailand.</title>
        <authorList>
            <person name="Intra B."/>
            <person name="Euanorasetr J."/>
            <person name="Take A."/>
            <person name="Inahashi Y."/>
            <person name="Mori M."/>
            <person name="Panbangred W."/>
            <person name="Matsumoto A."/>
        </authorList>
    </citation>
    <scope>NUCLEOTIDE SEQUENCE [LARGE SCALE GENOMIC DNA]</scope>
    <source>
        <strain evidence="6 7">H219</strain>
    </source>
</reference>
<proteinExistence type="inferred from homology"/>
<dbReference type="Pfam" id="PF02126">
    <property type="entry name" value="PTE"/>
    <property type="match status" value="1"/>
</dbReference>
<gene>
    <name evidence="6" type="ORF">EIL87_00060</name>
</gene>
<comment type="similarity">
    <text evidence="5">Belongs to the metallo-dependent hydrolases superfamily. Phosphotriesterase family.</text>
</comment>
<accession>A0A426K4P0</accession>
<dbReference type="InterPro" id="IPR001559">
    <property type="entry name" value="Phosphotriesterase"/>
</dbReference>
<keyword evidence="2" id="KW-0378">Hydrolase</keyword>
<dbReference type="AlphaFoldDB" id="A0A426K4P0"/>
<evidence type="ECO:0000256" key="2">
    <source>
        <dbReference type="ARBA" id="ARBA00022801"/>
    </source>
</evidence>
<keyword evidence="1 4" id="KW-0479">Metal-binding</keyword>
<dbReference type="PROSITE" id="PS51347">
    <property type="entry name" value="PHOSPHOTRIESTERASE_2"/>
    <property type="match status" value="1"/>
</dbReference>
<dbReference type="RefSeq" id="WP_125088043.1">
    <property type="nucleotide sequence ID" value="NZ_RSAA01000001.1"/>
</dbReference>
<evidence type="ECO:0000256" key="1">
    <source>
        <dbReference type="ARBA" id="ARBA00022723"/>
    </source>
</evidence>
<dbReference type="EMBL" id="RSAA01000001">
    <property type="protein sequence ID" value="RRO20341.1"/>
    <property type="molecule type" value="Genomic_DNA"/>
</dbReference>
<feature type="binding site" description="via carbamate group" evidence="4">
    <location>
        <position position="142"/>
    </location>
    <ligand>
        <name>Zn(2+)</name>
        <dbReference type="ChEBI" id="CHEBI:29105"/>
        <label>1</label>
    </ligand>
</feature>
<feature type="binding site" evidence="4">
    <location>
        <position position="174"/>
    </location>
    <ligand>
        <name>Zn(2+)</name>
        <dbReference type="ChEBI" id="CHEBI:29105"/>
        <label>2</label>
    </ligand>
</feature>
<evidence type="ECO:0000256" key="4">
    <source>
        <dbReference type="PIRSR" id="PIRSR601559-51"/>
    </source>
</evidence>
<evidence type="ECO:0000313" key="7">
    <source>
        <dbReference type="Proteomes" id="UP000274515"/>
    </source>
</evidence>